<proteinExistence type="predicted"/>
<accession>A0A382HA45</accession>
<organism evidence="3">
    <name type="scientific">marine metagenome</name>
    <dbReference type="NCBI Taxonomy" id="408172"/>
    <lineage>
        <taxon>unclassified sequences</taxon>
        <taxon>metagenomes</taxon>
        <taxon>ecological metagenomes</taxon>
    </lineage>
</organism>
<dbReference type="EMBL" id="UINC01059991">
    <property type="protein sequence ID" value="SVB84019.1"/>
    <property type="molecule type" value="Genomic_DNA"/>
</dbReference>
<feature type="transmembrane region" description="Helical" evidence="2">
    <location>
        <begin position="6"/>
        <end position="23"/>
    </location>
</feature>
<gene>
    <name evidence="3" type="ORF">METZ01_LOCUS236873</name>
</gene>
<keyword evidence="2" id="KW-1133">Transmembrane helix</keyword>
<evidence type="ECO:0000256" key="2">
    <source>
        <dbReference type="SAM" id="Phobius"/>
    </source>
</evidence>
<evidence type="ECO:0000313" key="3">
    <source>
        <dbReference type="EMBL" id="SVB84019.1"/>
    </source>
</evidence>
<feature type="region of interest" description="Disordered" evidence="1">
    <location>
        <begin position="76"/>
        <end position="96"/>
    </location>
</feature>
<keyword evidence="2" id="KW-0812">Transmembrane</keyword>
<name>A0A382HA45_9ZZZZ</name>
<reference evidence="3" key="1">
    <citation type="submission" date="2018-05" db="EMBL/GenBank/DDBJ databases">
        <authorList>
            <person name="Lanie J.A."/>
            <person name="Ng W.-L."/>
            <person name="Kazmierczak K.M."/>
            <person name="Andrzejewski T.M."/>
            <person name="Davidsen T.M."/>
            <person name="Wayne K.J."/>
            <person name="Tettelin H."/>
            <person name="Glass J.I."/>
            <person name="Rusch D."/>
            <person name="Podicherti R."/>
            <person name="Tsui H.-C.T."/>
            <person name="Winkler M.E."/>
        </authorList>
    </citation>
    <scope>NUCLEOTIDE SEQUENCE</scope>
</reference>
<sequence length="96" mass="10954">MAQFTLGLVVISLIFLGYLLFRIREMGLDIGCIHQSFHEVFISLDPEDEHEIHLMSESEFADYILEFAEDLGIPTLKKEEDNNSSDVSDWDSGTTK</sequence>
<keyword evidence="2" id="KW-0472">Membrane</keyword>
<feature type="compositionally biased region" description="Low complexity" evidence="1">
    <location>
        <begin position="84"/>
        <end position="96"/>
    </location>
</feature>
<protein>
    <submittedName>
        <fullName evidence="3">Uncharacterized protein</fullName>
    </submittedName>
</protein>
<dbReference type="AlphaFoldDB" id="A0A382HA45"/>
<evidence type="ECO:0000256" key="1">
    <source>
        <dbReference type="SAM" id="MobiDB-lite"/>
    </source>
</evidence>